<feature type="non-terminal residue" evidence="2">
    <location>
        <position position="1"/>
    </location>
</feature>
<feature type="domain" description="GapR-like DNA-binding" evidence="1">
    <location>
        <begin position="1"/>
        <end position="49"/>
    </location>
</feature>
<dbReference type="AlphaFoldDB" id="A0A356W631"/>
<evidence type="ECO:0000313" key="3">
    <source>
        <dbReference type="Proteomes" id="UP000263957"/>
    </source>
</evidence>
<protein>
    <submittedName>
        <fullName evidence="2">DUF2312 domain-containing protein</fullName>
    </submittedName>
</protein>
<name>A0A356W631_9PROT</name>
<gene>
    <name evidence="2" type="ORF">DD728_05385</name>
</gene>
<reference evidence="2 3" key="1">
    <citation type="journal article" date="2018" name="Nat. Biotechnol.">
        <title>A standardized bacterial taxonomy based on genome phylogeny substantially revises the tree of life.</title>
        <authorList>
            <person name="Parks D.H."/>
            <person name="Chuvochina M."/>
            <person name="Waite D.W."/>
            <person name="Rinke C."/>
            <person name="Skarshewski A."/>
            <person name="Chaumeil P.A."/>
            <person name="Hugenholtz P."/>
        </authorList>
    </citation>
    <scope>NUCLEOTIDE SEQUENCE [LARGE SCALE GENOMIC DNA]</scope>
    <source>
        <strain evidence="2">UBA10378</strain>
    </source>
</reference>
<comment type="caution">
    <text evidence="2">The sequence shown here is derived from an EMBL/GenBank/DDBJ whole genome shotgun (WGS) entry which is preliminary data.</text>
</comment>
<evidence type="ECO:0000259" key="1">
    <source>
        <dbReference type="Pfam" id="PF10073"/>
    </source>
</evidence>
<dbReference type="Proteomes" id="UP000263957">
    <property type="component" value="Unassembled WGS sequence"/>
</dbReference>
<dbReference type="GO" id="GO:0003677">
    <property type="term" value="F:DNA binding"/>
    <property type="evidence" value="ECO:0007669"/>
    <property type="project" value="InterPro"/>
</dbReference>
<dbReference type="Pfam" id="PF10073">
    <property type="entry name" value="GapR_DNA-bd"/>
    <property type="match status" value="1"/>
</dbReference>
<organism evidence="2 3">
    <name type="scientific">Hyphomonas atlantica</name>
    <dbReference type="NCBI Taxonomy" id="1280948"/>
    <lineage>
        <taxon>Bacteria</taxon>
        <taxon>Pseudomonadati</taxon>
        <taxon>Pseudomonadota</taxon>
        <taxon>Alphaproteobacteria</taxon>
        <taxon>Hyphomonadales</taxon>
        <taxon>Hyphomonadaceae</taxon>
        <taxon>Hyphomonas</taxon>
    </lineage>
</organism>
<dbReference type="InterPro" id="IPR046367">
    <property type="entry name" value="GapR-like_DNA-bd"/>
</dbReference>
<dbReference type="EMBL" id="DOGS01000111">
    <property type="protein sequence ID" value="HBQ48306.1"/>
    <property type="molecule type" value="Genomic_DNA"/>
</dbReference>
<proteinExistence type="predicted"/>
<sequence>EQIKEIYAEAKAFGFDTKALRQVIKLRKVDKAEREEQEMVLDTYLLALGEA</sequence>
<accession>A0A356W631</accession>
<evidence type="ECO:0000313" key="2">
    <source>
        <dbReference type="EMBL" id="HBQ48306.1"/>
    </source>
</evidence>